<evidence type="ECO:0000313" key="2">
    <source>
        <dbReference type="Proteomes" id="UP001372338"/>
    </source>
</evidence>
<proteinExistence type="predicted"/>
<dbReference type="Proteomes" id="UP001372338">
    <property type="component" value="Unassembled WGS sequence"/>
</dbReference>
<name>A0AAN9FC97_CROPI</name>
<comment type="caution">
    <text evidence="1">The sequence shown here is derived from an EMBL/GenBank/DDBJ whole genome shotgun (WGS) entry which is preliminary data.</text>
</comment>
<evidence type="ECO:0000313" key="1">
    <source>
        <dbReference type="EMBL" id="KAK7269148.1"/>
    </source>
</evidence>
<organism evidence="1 2">
    <name type="scientific">Crotalaria pallida</name>
    <name type="common">Smooth rattlebox</name>
    <name type="synonym">Crotalaria striata</name>
    <dbReference type="NCBI Taxonomy" id="3830"/>
    <lineage>
        <taxon>Eukaryota</taxon>
        <taxon>Viridiplantae</taxon>
        <taxon>Streptophyta</taxon>
        <taxon>Embryophyta</taxon>
        <taxon>Tracheophyta</taxon>
        <taxon>Spermatophyta</taxon>
        <taxon>Magnoliopsida</taxon>
        <taxon>eudicotyledons</taxon>
        <taxon>Gunneridae</taxon>
        <taxon>Pentapetalae</taxon>
        <taxon>rosids</taxon>
        <taxon>fabids</taxon>
        <taxon>Fabales</taxon>
        <taxon>Fabaceae</taxon>
        <taxon>Papilionoideae</taxon>
        <taxon>50 kb inversion clade</taxon>
        <taxon>genistoids sensu lato</taxon>
        <taxon>core genistoids</taxon>
        <taxon>Crotalarieae</taxon>
        <taxon>Crotalaria</taxon>
    </lineage>
</organism>
<dbReference type="AlphaFoldDB" id="A0AAN9FC97"/>
<protein>
    <submittedName>
        <fullName evidence="1">Uncharacterized protein</fullName>
    </submittedName>
</protein>
<keyword evidence="2" id="KW-1185">Reference proteome</keyword>
<reference evidence="1 2" key="1">
    <citation type="submission" date="2024-01" db="EMBL/GenBank/DDBJ databases">
        <title>The genomes of 5 underutilized Papilionoideae crops provide insights into root nodulation and disease resistanc.</title>
        <authorList>
            <person name="Yuan L."/>
        </authorList>
    </citation>
    <scope>NUCLEOTIDE SEQUENCE [LARGE SCALE GENOMIC DNA]</scope>
    <source>
        <strain evidence="1">ZHUSHIDOU_FW_LH</strain>
        <tissue evidence="1">Leaf</tissue>
    </source>
</reference>
<gene>
    <name evidence="1" type="ORF">RIF29_21864</name>
</gene>
<dbReference type="EMBL" id="JAYWIO010000004">
    <property type="protein sequence ID" value="KAK7269148.1"/>
    <property type="molecule type" value="Genomic_DNA"/>
</dbReference>
<sequence length="110" mass="12674">MVQWFPPKIYSVHGPHEVFFPQTHVQVVCQDECEVLLQQAPFFSVQPKSFWCALQRKRNRDIHPLDDSEGNENVCPKKLREQSKSLTTFTPSMCQVKDDFALPGVEADVI</sequence>
<accession>A0AAN9FC97</accession>